<dbReference type="AlphaFoldDB" id="A0A1V9YZG9"/>
<dbReference type="OrthoDB" id="66510at2759"/>
<dbReference type="GO" id="GO:0030332">
    <property type="term" value="F:cyclin binding"/>
    <property type="evidence" value="ECO:0007669"/>
    <property type="project" value="TreeGrafter"/>
</dbReference>
<organism evidence="2 3">
    <name type="scientific">Achlya hypogyna</name>
    <name type="common">Oomycete</name>
    <name type="synonym">Protoachlya hypogyna</name>
    <dbReference type="NCBI Taxonomy" id="1202772"/>
    <lineage>
        <taxon>Eukaryota</taxon>
        <taxon>Sar</taxon>
        <taxon>Stramenopiles</taxon>
        <taxon>Oomycota</taxon>
        <taxon>Saprolegniomycetes</taxon>
        <taxon>Saprolegniales</taxon>
        <taxon>Achlyaceae</taxon>
        <taxon>Achlya</taxon>
    </lineage>
</organism>
<protein>
    <submittedName>
        <fullName evidence="2">Uncharacterized protein</fullName>
    </submittedName>
</protein>
<dbReference type="GO" id="GO:0006513">
    <property type="term" value="P:protein monoubiquitination"/>
    <property type="evidence" value="ECO:0007669"/>
    <property type="project" value="TreeGrafter"/>
</dbReference>
<keyword evidence="3" id="KW-1185">Reference proteome</keyword>
<feature type="coiled-coil region" evidence="1">
    <location>
        <begin position="7"/>
        <end position="41"/>
    </location>
</feature>
<dbReference type="GO" id="GO:0043161">
    <property type="term" value="P:proteasome-mediated ubiquitin-dependent protein catabolic process"/>
    <property type="evidence" value="ECO:0007669"/>
    <property type="project" value="TreeGrafter"/>
</dbReference>
<evidence type="ECO:0000313" key="2">
    <source>
        <dbReference type="EMBL" id="OQR91082.1"/>
    </source>
</evidence>
<accession>A0A1V9YZG9</accession>
<name>A0A1V9YZG9_ACHHY</name>
<comment type="caution">
    <text evidence="2">The sequence shown here is derived from an EMBL/GenBank/DDBJ whole genome shotgun (WGS) entry which is preliminary data.</text>
</comment>
<dbReference type="STRING" id="1202772.A0A1V9YZG9"/>
<dbReference type="Proteomes" id="UP000243579">
    <property type="component" value="Unassembled WGS sequence"/>
</dbReference>
<dbReference type="InterPro" id="IPR019193">
    <property type="entry name" value="UBQ-conj_enz_E2-bd_prot"/>
</dbReference>
<gene>
    <name evidence="2" type="ORF">ACHHYP_04977</name>
</gene>
<dbReference type="GO" id="GO:0000151">
    <property type="term" value="C:ubiquitin ligase complex"/>
    <property type="evidence" value="ECO:0007669"/>
    <property type="project" value="TreeGrafter"/>
</dbReference>
<evidence type="ECO:0000313" key="3">
    <source>
        <dbReference type="Proteomes" id="UP000243579"/>
    </source>
</evidence>
<keyword evidence="1" id="KW-0175">Coiled coil</keyword>
<dbReference type="GO" id="GO:0051865">
    <property type="term" value="P:protein autoubiquitination"/>
    <property type="evidence" value="ECO:0007669"/>
    <property type="project" value="TreeGrafter"/>
</dbReference>
<dbReference type="PANTHER" id="PTHR31531">
    <property type="entry name" value="E3 UBIQUITIN-PROTEIN LIGASE E3D FAMILY MEMBER"/>
    <property type="match status" value="1"/>
</dbReference>
<evidence type="ECO:0000256" key="1">
    <source>
        <dbReference type="SAM" id="Coils"/>
    </source>
</evidence>
<dbReference type="PANTHER" id="PTHR31531:SF2">
    <property type="entry name" value="E3 UBIQUITIN-PROTEIN LIGASE E3D"/>
    <property type="match status" value="1"/>
</dbReference>
<reference evidence="2 3" key="1">
    <citation type="journal article" date="2014" name="Genome Biol. Evol.">
        <title>The secreted proteins of Achlya hypogyna and Thraustotheca clavata identify the ancestral oomycete secretome and reveal gene acquisitions by horizontal gene transfer.</title>
        <authorList>
            <person name="Misner I."/>
            <person name="Blouin N."/>
            <person name="Leonard G."/>
            <person name="Richards T.A."/>
            <person name="Lane C.E."/>
        </authorList>
    </citation>
    <scope>NUCLEOTIDE SEQUENCE [LARGE SCALE GENOMIC DNA]</scope>
    <source>
        <strain evidence="2 3">ATCC 48635</strain>
    </source>
</reference>
<dbReference type="EMBL" id="JNBR01000557">
    <property type="protein sequence ID" value="OQR91082.1"/>
    <property type="molecule type" value="Genomic_DNA"/>
</dbReference>
<dbReference type="Pfam" id="PF09814">
    <property type="entry name" value="HECT_2"/>
    <property type="match status" value="1"/>
</dbReference>
<dbReference type="GO" id="GO:0005829">
    <property type="term" value="C:cytosol"/>
    <property type="evidence" value="ECO:0007669"/>
    <property type="project" value="TreeGrafter"/>
</dbReference>
<dbReference type="GO" id="GO:0000209">
    <property type="term" value="P:protein polyubiquitination"/>
    <property type="evidence" value="ECO:0007669"/>
    <property type="project" value="TreeGrafter"/>
</dbReference>
<dbReference type="GO" id="GO:0005634">
    <property type="term" value="C:nucleus"/>
    <property type="evidence" value="ECO:0007669"/>
    <property type="project" value="TreeGrafter"/>
</dbReference>
<dbReference type="GO" id="GO:0061630">
    <property type="term" value="F:ubiquitin protein ligase activity"/>
    <property type="evidence" value="ECO:0007669"/>
    <property type="project" value="TreeGrafter"/>
</dbReference>
<proteinExistence type="predicted"/>
<sequence>MAQQLSAAEVLREIEDAKREVAEARKQYELAQCAVNKARAEFSEADEVRQRCGNDVDTLSSRLDATLSKVLHAPEYVIEFQANIGCYQCYIHLDLTTGATPVLVTSPTTRQVQLRVDNTVVFKAKLAYAVDAKYSSIRIQKDHVHLRLPLTAAAKEDRKAAMTAGMAARTLSRAEIDVKNYAELQCRCCCHAISDPARPFDKVLPLPSSNWMEMVDFWGAAEGAFEHIPKDGIHAAPNRVYVGPADVLVHASNLRAGVAQATVLCPGCNSVVGSQEHPSIGVVLQKHLVQTKETNIFADYTVDNVVVSKLLEVIESEGLFRFELVADGGRRILLQVLSWDATLQSSAWGQPQNVVKVHFSDVPVDGPPSLELAFPPQVLEEVLERLKTSAELLPASLTGLSNLTLGFLFG</sequence>
<dbReference type="GO" id="GO:0031624">
    <property type="term" value="F:ubiquitin conjugating enzyme binding"/>
    <property type="evidence" value="ECO:0007669"/>
    <property type="project" value="TreeGrafter"/>
</dbReference>